<dbReference type="PANTHER" id="PTHR33169:SF14">
    <property type="entry name" value="TRANSCRIPTIONAL REGULATOR RV3488"/>
    <property type="match status" value="1"/>
</dbReference>
<dbReference type="SUPFAM" id="SSF46785">
    <property type="entry name" value="Winged helix' DNA-binding domain"/>
    <property type="match status" value="1"/>
</dbReference>
<dbReference type="OrthoDB" id="9808017at2"/>
<name>A0A2S9WSF8_9FLAO</name>
<dbReference type="AlphaFoldDB" id="A0A2S9WSF8"/>
<dbReference type="InterPro" id="IPR036388">
    <property type="entry name" value="WH-like_DNA-bd_sf"/>
</dbReference>
<evidence type="ECO:0000313" key="3">
    <source>
        <dbReference type="Proteomes" id="UP000239532"/>
    </source>
</evidence>
<sequence length="111" mass="13027">MSNHSLYRGNLTAIVLQMLETNGRMYGYEITQKVKEKTNGSLEIKEGALYPILHKLEADNYLNVEIEKVGKRTRKYYKITEAGEKERVSQLEAIREYMATMEQIFNPKWSY</sequence>
<proteinExistence type="predicted"/>
<dbReference type="InterPro" id="IPR036390">
    <property type="entry name" value="WH_DNA-bd_sf"/>
</dbReference>
<comment type="caution">
    <text evidence="2">The sequence shown here is derived from an EMBL/GenBank/DDBJ whole genome shotgun (WGS) entry which is preliminary data.</text>
</comment>
<dbReference type="Pfam" id="PF03551">
    <property type="entry name" value="PadR"/>
    <property type="match status" value="1"/>
</dbReference>
<gene>
    <name evidence="2" type="ORF">BST86_04545</name>
</gene>
<evidence type="ECO:0000313" key="2">
    <source>
        <dbReference type="EMBL" id="PRP66410.1"/>
    </source>
</evidence>
<organism evidence="2 3">
    <name type="scientific">Nonlabens agnitus</name>
    <dbReference type="NCBI Taxonomy" id="870484"/>
    <lineage>
        <taxon>Bacteria</taxon>
        <taxon>Pseudomonadati</taxon>
        <taxon>Bacteroidota</taxon>
        <taxon>Flavobacteriia</taxon>
        <taxon>Flavobacteriales</taxon>
        <taxon>Flavobacteriaceae</taxon>
        <taxon>Nonlabens</taxon>
    </lineage>
</organism>
<reference evidence="2 3" key="1">
    <citation type="submission" date="2016-11" db="EMBL/GenBank/DDBJ databases">
        <title>Trade-off between light-utilization and light-protection in marine flavobacteria.</title>
        <authorList>
            <person name="Kumagai Y."/>
        </authorList>
    </citation>
    <scope>NUCLEOTIDE SEQUENCE [LARGE SCALE GENOMIC DNA]</scope>
    <source>
        <strain evidence="2 3">JCM 17109</strain>
    </source>
</reference>
<evidence type="ECO:0000259" key="1">
    <source>
        <dbReference type="Pfam" id="PF03551"/>
    </source>
</evidence>
<feature type="domain" description="Transcription regulator PadR N-terminal" evidence="1">
    <location>
        <begin position="15"/>
        <end position="86"/>
    </location>
</feature>
<dbReference type="InterPro" id="IPR005149">
    <property type="entry name" value="Tscrpt_reg_PadR_N"/>
</dbReference>
<dbReference type="InterPro" id="IPR052509">
    <property type="entry name" value="Metal_resp_DNA-bind_regulator"/>
</dbReference>
<dbReference type="PANTHER" id="PTHR33169">
    <property type="entry name" value="PADR-FAMILY TRANSCRIPTIONAL REGULATOR"/>
    <property type="match status" value="1"/>
</dbReference>
<dbReference type="Gene3D" id="1.10.10.10">
    <property type="entry name" value="Winged helix-like DNA-binding domain superfamily/Winged helix DNA-binding domain"/>
    <property type="match status" value="1"/>
</dbReference>
<accession>A0A2S9WSF8</accession>
<dbReference type="EMBL" id="MQUC01000003">
    <property type="protein sequence ID" value="PRP66410.1"/>
    <property type="molecule type" value="Genomic_DNA"/>
</dbReference>
<keyword evidence="3" id="KW-1185">Reference proteome</keyword>
<dbReference type="RefSeq" id="WP_105982247.1">
    <property type="nucleotide sequence ID" value="NZ_MQUC01000003.1"/>
</dbReference>
<dbReference type="Proteomes" id="UP000239532">
    <property type="component" value="Unassembled WGS sequence"/>
</dbReference>
<protein>
    <submittedName>
        <fullName evidence="2">PadR family transcriptional regulator</fullName>
    </submittedName>
</protein>